<dbReference type="AlphaFoldDB" id="L8Y272"/>
<dbReference type="EMBL" id="AOBV01000004">
    <property type="protein sequence ID" value="ELV08561.1"/>
    <property type="molecule type" value="Genomic_DNA"/>
</dbReference>
<dbReference type="OrthoDB" id="6723960at2"/>
<dbReference type="Pfam" id="PF09823">
    <property type="entry name" value="DUF2357"/>
    <property type="match status" value="1"/>
</dbReference>
<dbReference type="Proteomes" id="UP000011617">
    <property type="component" value="Unassembled WGS sequence"/>
</dbReference>
<gene>
    <name evidence="2" type="ORF">F387_01159</name>
</gene>
<protein>
    <recommendedName>
        <fullName evidence="1">DUF2357 domain-containing protein</fullName>
    </recommendedName>
</protein>
<reference evidence="2 3" key="1">
    <citation type="journal article" date="2013" name="Genome Announc.">
        <title>Complete Genome Sequence of Wohlfahrtiimonas chitiniclastica Strain SH04, Isolated from Chrysomya megacephala Collected from Pudong International Airport in China.</title>
        <authorList>
            <person name="Cao X.M."/>
            <person name="Chen T."/>
            <person name="Xu L.Z."/>
            <person name="Yao L.S."/>
            <person name="Qi J."/>
            <person name="Zhang X.L."/>
            <person name="Yan Q.L."/>
            <person name="Deng Y.H."/>
            <person name="Guo T.Y."/>
            <person name="Wang J."/>
            <person name="Hu K.X."/>
            <person name="Xu B.L."/>
        </authorList>
    </citation>
    <scope>NUCLEOTIDE SEQUENCE [LARGE SCALE GENOMIC DNA]</scope>
    <source>
        <strain evidence="2 3">SH04</strain>
    </source>
</reference>
<keyword evidence="3" id="KW-1185">Reference proteome</keyword>
<dbReference type="RefSeq" id="WP_008315125.1">
    <property type="nucleotide sequence ID" value="NZ_KB372778.1"/>
</dbReference>
<dbReference type="InterPro" id="IPR018633">
    <property type="entry name" value="DUF2357"/>
</dbReference>
<feature type="domain" description="DUF2357" evidence="1">
    <location>
        <begin position="82"/>
        <end position="223"/>
    </location>
</feature>
<evidence type="ECO:0000313" key="2">
    <source>
        <dbReference type="EMBL" id="ELV08561.1"/>
    </source>
</evidence>
<evidence type="ECO:0000259" key="1">
    <source>
        <dbReference type="Pfam" id="PF09823"/>
    </source>
</evidence>
<accession>L8Y272</accession>
<evidence type="ECO:0000313" key="3">
    <source>
        <dbReference type="Proteomes" id="UP000011617"/>
    </source>
</evidence>
<dbReference type="HOGENOM" id="CLU_007982_0_0_6"/>
<name>L8Y272_9GAMM</name>
<dbReference type="PATRIC" id="fig|1261130.3.peg.650"/>
<proteinExistence type="predicted"/>
<sequence length="1242" mass="144174">MTNSVNEKLNDFGQLYNRYKKQEPVSQQLLQGQNRYLINLTFDPLTGEALPMRMSHWANQNKHMLNAEVLHDRFIYLLTHCSDAINNILLMPRQTINRVHEMTPVYLAQRLDSRSVQWLSRKPGNNLREKLSANPHILASSRKMSFDTLENRLLKAFLIHIQRLLLDRQEADVELTDDHANLIDVIQKNLQREEFSEIKPWQHMPPNNVLLQDKQYRKVWRSWQLLNCLEEDCEYQQMSSIASSFGIFSELLKQLSNLERCLLLDQAWKFDINNLSANTTQRKQTEENSIEVLAIDLGYSENKSDAKIIPNAELSLLLSSSGDIQIHRQMIDEQKDEWQLEFRSVNNLIEVRLKSNSKERNNIGDWQIAIPEEFSRLAKQLINELLPGECDLKIPSRKQEKISNDIVSVMFDGASYKVQATEKFNWLGPYFFDASGLNCEKSLSLSGNEKIFSAKELNKVANNNRSRYLGDFVEVLASQVQASQNMHYLISDHHSDFETNDLRREINRNFKNANPLPKSIAAVYAVSDKNKFKYNDLIMVLSSDHAGIYGTPIYFRRGEKVDEEYFERHPSIKLSSEGEQQLLERALVDSGLPLHIAEKFIELYSYSELVSGKAKLTLYDDGIWYRVPSALKVDTFILGEVLFQETSKLQRRREKIYFLSVSAAIKHQKGITSEQWLASDPLSGSQYLLQLQQQEPNRIFWKDHLPQLMTRLPVSGIEQNFYFVDSKTSVKPERGIAVPIPINQTFTLPSGKEEISFVIYQGQGINQQEFSLLLSLRQPLKEDCECELTLTYTYGDEQPYKLRFSPKSEEKPFNYVDAQWGEKLSVTKERIVAIPAFPTKASYTKLCAYLGKDGETDIIEWLERNFKQLNDIYNFILYGRNERRFHFNYDDIKWIIDKDFGFYELHPQYKSIFVHKSKFGESGENNKIFSGDIHIKNDRYSLENIADQGELSQYELNKLPGSWRFPMLVFSDQGRSFIDEDLPVDFRKKGKRAIDQAQELLKILNGSNKILENELKMFLSYCHKLMPQPMVETLLEAVTDKKQLRYESNWFKYSLGDCSQQWQEELLLHMLNPDDDTGGTRATTLEIVSVAMWRDPMLVHQLTAEKIIQLAQRLADYLQEEIKQLKPSDKYFKWNSFIIRLELLLALLRTRESVDTTISSIFALDSVLNKQLLNTVEKITDKHGKILAQKLEEPRIVSRVKLAINKPEIYHRTPDLLYALKLYLSGDDGADQITITELANDA</sequence>
<organism evidence="2 3">
    <name type="scientific">Wohlfahrtiimonas chitiniclastica SH04</name>
    <dbReference type="NCBI Taxonomy" id="1261130"/>
    <lineage>
        <taxon>Bacteria</taxon>
        <taxon>Pseudomonadati</taxon>
        <taxon>Pseudomonadota</taxon>
        <taxon>Gammaproteobacteria</taxon>
        <taxon>Cardiobacteriales</taxon>
        <taxon>Ignatzschineriaceae</taxon>
        <taxon>Wohlfahrtiimonas</taxon>
    </lineage>
</organism>
<comment type="caution">
    <text evidence="2">The sequence shown here is derived from an EMBL/GenBank/DDBJ whole genome shotgun (WGS) entry which is preliminary data.</text>
</comment>